<dbReference type="InterPro" id="IPR023214">
    <property type="entry name" value="HAD_sf"/>
</dbReference>
<dbReference type="Gene3D" id="3.40.50.1000">
    <property type="entry name" value="HAD superfamily/HAD-like"/>
    <property type="match status" value="1"/>
</dbReference>
<protein>
    <submittedName>
        <fullName evidence="1">Phosphoglycolate phosphatase</fullName>
        <ecNumber evidence="1">3.1.3.18</ecNumber>
    </submittedName>
</protein>
<reference evidence="1 2" key="1">
    <citation type="journal article" date="2018" name="Sci. Rep.">
        <title>A novel species of the marine cyanobacterium Acaryochloris with a unique pigment content and lifestyle.</title>
        <authorList>
            <person name="Partensky F."/>
            <person name="Six C."/>
            <person name="Ratin M."/>
            <person name="Garczarek L."/>
            <person name="Vaulot D."/>
            <person name="Probert I."/>
            <person name="Calteau A."/>
            <person name="Gourvil P."/>
            <person name="Marie D."/>
            <person name="Grebert T."/>
            <person name="Bouchier C."/>
            <person name="Le Panse S."/>
            <person name="Gachenot M."/>
            <person name="Rodriguez F."/>
            <person name="Garrido J.L."/>
        </authorList>
    </citation>
    <scope>NUCLEOTIDE SEQUENCE [LARGE SCALE GENOMIC DNA]</scope>
    <source>
        <strain evidence="1 2">RCC1774</strain>
    </source>
</reference>
<proteinExistence type="predicted"/>
<dbReference type="InterPro" id="IPR050155">
    <property type="entry name" value="HAD-like_hydrolase_sf"/>
</dbReference>
<dbReference type="Pfam" id="PF00702">
    <property type="entry name" value="Hydrolase"/>
    <property type="match status" value="1"/>
</dbReference>
<dbReference type="EC" id="3.1.3.18" evidence="1"/>
<name>A0A2W1JPC3_9CYAN</name>
<dbReference type="AlphaFoldDB" id="A0A2W1JPC3"/>
<dbReference type="GO" id="GO:0008967">
    <property type="term" value="F:phosphoglycolate phosphatase activity"/>
    <property type="evidence" value="ECO:0007669"/>
    <property type="project" value="UniProtKB-EC"/>
</dbReference>
<accession>A0A2W1JPC3</accession>
<dbReference type="GO" id="GO:0005829">
    <property type="term" value="C:cytosol"/>
    <property type="evidence" value="ECO:0007669"/>
    <property type="project" value="TreeGrafter"/>
</dbReference>
<keyword evidence="1" id="KW-0378">Hydrolase</keyword>
<dbReference type="Proteomes" id="UP000248857">
    <property type="component" value="Unassembled WGS sequence"/>
</dbReference>
<dbReference type="InterPro" id="IPR023198">
    <property type="entry name" value="PGP-like_dom2"/>
</dbReference>
<dbReference type="PANTHER" id="PTHR43434:SF1">
    <property type="entry name" value="PHOSPHOGLYCOLATE PHOSPHATASE"/>
    <property type="match status" value="1"/>
</dbReference>
<sequence length="249" mass="27085">MRSQVATIRCQDQSFTDIEAVIFDKDGTLADVASFLKSLAQKRSRLTDAQVPGVQEPLLLAFGVEEGQLNPAGLQAVGSRRENEIAAAAYIAETGKNWNAALDIAQSAFAEADSYLKRKADHTPLFPGTREVLQALTAAKVKIGILSADIPKNIGDFIDCYELTCIDAYQGVEGTISKPDPQLYEQLCTQLKVAPERTLMIGDAQVDMIMAQSAEAAGCIQVTWGWPNAKSYPEAHAVIDQWQHFQLVA</sequence>
<dbReference type="SUPFAM" id="SSF56784">
    <property type="entry name" value="HAD-like"/>
    <property type="match status" value="1"/>
</dbReference>
<dbReference type="InterPro" id="IPR006439">
    <property type="entry name" value="HAD-SF_hydro_IA"/>
</dbReference>
<evidence type="ECO:0000313" key="1">
    <source>
        <dbReference type="EMBL" id="PZD73275.1"/>
    </source>
</evidence>
<keyword evidence="2" id="KW-1185">Reference proteome</keyword>
<dbReference type="Gene3D" id="1.10.150.240">
    <property type="entry name" value="Putative phosphatase, domain 2"/>
    <property type="match status" value="1"/>
</dbReference>
<dbReference type="SFLD" id="SFLDS00003">
    <property type="entry name" value="Haloacid_Dehalogenase"/>
    <property type="match status" value="1"/>
</dbReference>
<dbReference type="GO" id="GO:0006281">
    <property type="term" value="P:DNA repair"/>
    <property type="evidence" value="ECO:0007669"/>
    <property type="project" value="TreeGrafter"/>
</dbReference>
<comment type="caution">
    <text evidence="1">The sequence shown here is derived from an EMBL/GenBank/DDBJ whole genome shotgun (WGS) entry which is preliminary data.</text>
</comment>
<dbReference type="InterPro" id="IPR036412">
    <property type="entry name" value="HAD-like_sf"/>
</dbReference>
<dbReference type="SFLD" id="SFLDG01129">
    <property type="entry name" value="C1.5:_HAD__Beta-PGM__Phosphata"/>
    <property type="match status" value="1"/>
</dbReference>
<gene>
    <name evidence="1" type="primary">gph_2</name>
    <name evidence="1" type="ORF">C1752_02262</name>
</gene>
<evidence type="ECO:0000313" key="2">
    <source>
        <dbReference type="Proteomes" id="UP000248857"/>
    </source>
</evidence>
<dbReference type="PANTHER" id="PTHR43434">
    <property type="entry name" value="PHOSPHOGLYCOLATE PHOSPHATASE"/>
    <property type="match status" value="1"/>
</dbReference>
<dbReference type="NCBIfam" id="TIGR01549">
    <property type="entry name" value="HAD-SF-IA-v1"/>
    <property type="match status" value="1"/>
</dbReference>
<organism evidence="1 2">
    <name type="scientific">Acaryochloris thomasi RCC1774</name>
    <dbReference type="NCBI Taxonomy" id="1764569"/>
    <lineage>
        <taxon>Bacteria</taxon>
        <taxon>Bacillati</taxon>
        <taxon>Cyanobacteriota</taxon>
        <taxon>Cyanophyceae</taxon>
        <taxon>Acaryochloridales</taxon>
        <taxon>Acaryochloridaceae</taxon>
        <taxon>Acaryochloris</taxon>
        <taxon>Acaryochloris thomasi</taxon>
    </lineage>
</organism>
<dbReference type="EMBL" id="PQWO01000006">
    <property type="protein sequence ID" value="PZD73275.1"/>
    <property type="molecule type" value="Genomic_DNA"/>
</dbReference>